<keyword evidence="5 12" id="KW-0235">DNA replication</keyword>
<dbReference type="InterPro" id="IPR019475">
    <property type="entry name" value="DNA_primase_DnaB-bd"/>
</dbReference>
<dbReference type="GO" id="GO:1990077">
    <property type="term" value="C:primosome complex"/>
    <property type="evidence" value="ECO:0007669"/>
    <property type="project" value="UniProtKB-KW"/>
</dbReference>
<dbReference type="KEGG" id="gba:J421_3462"/>
<evidence type="ECO:0000256" key="12">
    <source>
        <dbReference type="HAMAP-Rule" id="MF_00974"/>
    </source>
</evidence>
<keyword evidence="2 12" id="KW-0639">Primosome</keyword>
<dbReference type="InterPro" id="IPR013264">
    <property type="entry name" value="DNAG_N"/>
</dbReference>
<dbReference type="PANTHER" id="PTHR30313">
    <property type="entry name" value="DNA PRIMASE"/>
    <property type="match status" value="1"/>
</dbReference>
<dbReference type="EC" id="2.7.7.101" evidence="12"/>
<keyword evidence="3 12" id="KW-0808">Transferase</keyword>
<evidence type="ECO:0000313" key="17">
    <source>
        <dbReference type="Proteomes" id="UP000019151"/>
    </source>
</evidence>
<dbReference type="RefSeq" id="WP_025412458.1">
    <property type="nucleotide sequence ID" value="NZ_CP007128.1"/>
</dbReference>
<dbReference type="Pfam" id="PF08275">
    <property type="entry name" value="DNAG_N"/>
    <property type="match status" value="1"/>
</dbReference>
<keyword evidence="9" id="KW-0460">Magnesium</keyword>
<dbReference type="Gene3D" id="3.90.980.10">
    <property type="entry name" value="DNA primase, catalytic core, N-terminal domain"/>
    <property type="match status" value="1"/>
</dbReference>
<dbReference type="PANTHER" id="PTHR30313:SF2">
    <property type="entry name" value="DNA PRIMASE"/>
    <property type="match status" value="1"/>
</dbReference>
<dbReference type="STRING" id="861299.J421_3462"/>
<keyword evidence="11 12" id="KW-0804">Transcription</keyword>
<dbReference type="PATRIC" id="fig|861299.3.peg.3515"/>
<protein>
    <recommendedName>
        <fullName evidence="12 13">DNA primase</fullName>
        <ecNumber evidence="12">2.7.7.101</ecNumber>
    </recommendedName>
</protein>
<dbReference type="InParanoid" id="W0RIR7"/>
<comment type="catalytic activity">
    <reaction evidence="12">
        <text>ssDNA + n NTP = ssDNA/pppN(pN)n-1 hybrid + (n-1) diphosphate.</text>
        <dbReference type="EC" id="2.7.7.101"/>
    </reaction>
</comment>
<dbReference type="AlphaFoldDB" id="W0RIR7"/>
<dbReference type="PIRSF" id="PIRSF002811">
    <property type="entry name" value="DnaG"/>
    <property type="match status" value="1"/>
</dbReference>
<evidence type="ECO:0000256" key="5">
    <source>
        <dbReference type="ARBA" id="ARBA00022705"/>
    </source>
</evidence>
<dbReference type="GO" id="GO:0005737">
    <property type="term" value="C:cytoplasm"/>
    <property type="evidence" value="ECO:0007669"/>
    <property type="project" value="TreeGrafter"/>
</dbReference>
<keyword evidence="10 12" id="KW-0238">DNA-binding</keyword>
<dbReference type="Proteomes" id="UP000019151">
    <property type="component" value="Chromosome"/>
</dbReference>
<evidence type="ECO:0000256" key="14">
    <source>
        <dbReference type="PIRSR" id="PIRSR002811-1"/>
    </source>
</evidence>
<keyword evidence="7 12" id="KW-0863">Zinc-finger</keyword>
<evidence type="ECO:0000256" key="8">
    <source>
        <dbReference type="ARBA" id="ARBA00022833"/>
    </source>
</evidence>
<keyword evidence="8 12" id="KW-0862">Zinc</keyword>
<evidence type="ECO:0000256" key="3">
    <source>
        <dbReference type="ARBA" id="ARBA00022679"/>
    </source>
</evidence>
<dbReference type="GO" id="GO:0008270">
    <property type="term" value="F:zinc ion binding"/>
    <property type="evidence" value="ECO:0007669"/>
    <property type="project" value="UniProtKB-UniRule"/>
</dbReference>
<gene>
    <name evidence="12" type="primary">dnaG</name>
    <name evidence="16" type="ORF">J421_3462</name>
</gene>
<dbReference type="OrthoDB" id="9803773at2"/>
<dbReference type="SUPFAM" id="SSF57783">
    <property type="entry name" value="Zinc beta-ribbon"/>
    <property type="match status" value="1"/>
</dbReference>
<feature type="domain" description="Toprim" evidence="15">
    <location>
        <begin position="255"/>
        <end position="336"/>
    </location>
</feature>
<dbReference type="CDD" id="cd03364">
    <property type="entry name" value="TOPRIM_DnaG_primases"/>
    <property type="match status" value="1"/>
</dbReference>
<dbReference type="InterPro" id="IPR037068">
    <property type="entry name" value="DNA_primase_core_N_sf"/>
</dbReference>
<evidence type="ECO:0000256" key="6">
    <source>
        <dbReference type="ARBA" id="ARBA00022723"/>
    </source>
</evidence>
<dbReference type="InterPro" id="IPR036977">
    <property type="entry name" value="DNA_primase_Znf_CHC2"/>
</dbReference>
<dbReference type="GO" id="GO:0003899">
    <property type="term" value="F:DNA-directed RNA polymerase activity"/>
    <property type="evidence" value="ECO:0007669"/>
    <property type="project" value="UniProtKB-UniRule"/>
</dbReference>
<comment type="subunit">
    <text evidence="12">Monomer. Interacts with DnaB.</text>
</comment>
<dbReference type="FunFam" id="3.40.1360.10:FF:000002">
    <property type="entry name" value="DNA primase"/>
    <property type="match status" value="1"/>
</dbReference>
<name>W0RIR7_9BACT</name>
<evidence type="ECO:0000256" key="10">
    <source>
        <dbReference type="ARBA" id="ARBA00023125"/>
    </source>
</evidence>
<evidence type="ECO:0000256" key="9">
    <source>
        <dbReference type="ARBA" id="ARBA00022842"/>
    </source>
</evidence>
<dbReference type="Pfam" id="PF13155">
    <property type="entry name" value="Toprim_2"/>
    <property type="match status" value="1"/>
</dbReference>
<dbReference type="InterPro" id="IPR050219">
    <property type="entry name" value="DnaG_primase"/>
</dbReference>
<evidence type="ECO:0000259" key="15">
    <source>
        <dbReference type="PROSITE" id="PS50880"/>
    </source>
</evidence>
<keyword evidence="6 12" id="KW-0479">Metal-binding</keyword>
<dbReference type="Pfam" id="PF10410">
    <property type="entry name" value="DnaB_bind"/>
    <property type="match status" value="1"/>
</dbReference>
<dbReference type="GO" id="GO:0003677">
    <property type="term" value="F:DNA binding"/>
    <property type="evidence" value="ECO:0007669"/>
    <property type="project" value="UniProtKB-KW"/>
</dbReference>
<dbReference type="HOGENOM" id="CLU_013501_3_3_0"/>
<keyword evidence="1 12" id="KW-0240">DNA-directed RNA polymerase</keyword>
<evidence type="ECO:0000313" key="16">
    <source>
        <dbReference type="EMBL" id="AHG90999.1"/>
    </source>
</evidence>
<comment type="cofactor">
    <cofactor evidence="12 13 14">
        <name>Zn(2+)</name>
        <dbReference type="ChEBI" id="CHEBI:29105"/>
    </cofactor>
    <text evidence="12 13 14">Binds 1 zinc ion per monomer.</text>
</comment>
<evidence type="ECO:0000256" key="7">
    <source>
        <dbReference type="ARBA" id="ARBA00022771"/>
    </source>
</evidence>
<dbReference type="FunFam" id="3.90.580.10:FF:000001">
    <property type="entry name" value="DNA primase"/>
    <property type="match status" value="1"/>
</dbReference>
<dbReference type="InterPro" id="IPR030846">
    <property type="entry name" value="DnaG_bac"/>
</dbReference>
<dbReference type="InterPro" id="IPR034151">
    <property type="entry name" value="TOPRIM_DnaG_bac"/>
</dbReference>
<dbReference type="InterPro" id="IPR006295">
    <property type="entry name" value="DNA_primase_DnaG"/>
</dbReference>
<sequence length="648" mass="72099">MISAETIDRVRESADIVEIIGEHVKLRRAGADFRGPCPFHGGKNPNFSVSPRRGQYHCFKCGVSGDAISFVRERLGLDFAEAVRYVAARSGIEVKEERRGEQAADPREPLWEANAAAASYFRDVLWTEDEAKPARDYLASRDIDKPAADRFELGYAPRDGARLRTHLNAMGYDDARLLAAGLLVQREGQDEPRSRFWGRLMIPIHDASGRHVGFGGRVLGDGEPKYLNSAESEIFIKGRLLYGMSSARHAVRKADRALVVEGYFDAIRLVLAGVEETIAPLGTALTEQQAALLAKLTKNVFLLYDSDEAGLKATFRAGLQLLEQGVSARVASLPEGEDPDTFVRAHGAKGLEAQLAHAIDIFDRQILELQRRGWFDELHKKRRAIDRLLPTLRATADAVTRDIYIARLAEVSGVDRDVLVRELAAPDPRARGRGASVAAPGAARNERVDRAPMREDGPPDGVVFVEPRRPPEAFDRERFRGRDRGGERRRGFRRTDDWASSHAVARVSPSARVTAAEKGLVQAMLQDHGQVEIVVERWGPEHFHHPVYRRIFERLLLTADASLEALADGLTSSEIDIVNQLVAEPLPNPGTQVRAWLRRLQLRAIDEERDRVNAMLMDPEHPLSDAEKDALVARKQQLNADRAALMQS</sequence>
<dbReference type="PROSITE" id="PS50880">
    <property type="entry name" value="TOPRIM"/>
    <property type="match status" value="1"/>
</dbReference>
<dbReference type="NCBIfam" id="TIGR01391">
    <property type="entry name" value="dnaG"/>
    <property type="match status" value="1"/>
</dbReference>
<dbReference type="FunCoup" id="W0RIR7">
    <property type="interactions" value="364"/>
</dbReference>
<comment type="domain">
    <text evidence="12">Contains an N-terminal zinc-binding domain, a central core domain that contains the primase activity, and a C-terminal DnaB-binding domain.</text>
</comment>
<dbReference type="Gene3D" id="1.10.860.10">
    <property type="entry name" value="DNAb Helicase, Chain A"/>
    <property type="match status" value="1"/>
</dbReference>
<proteinExistence type="inferred from homology"/>
<accession>W0RIR7</accession>
<dbReference type="GO" id="GO:0006269">
    <property type="term" value="P:DNA replication, synthesis of primer"/>
    <property type="evidence" value="ECO:0007669"/>
    <property type="project" value="UniProtKB-UniRule"/>
</dbReference>
<dbReference type="eggNOG" id="COG0358">
    <property type="taxonomic scope" value="Bacteria"/>
</dbReference>
<evidence type="ECO:0000256" key="4">
    <source>
        <dbReference type="ARBA" id="ARBA00022695"/>
    </source>
</evidence>
<comment type="similarity">
    <text evidence="12 13">Belongs to the DnaG primase family.</text>
</comment>
<comment type="function">
    <text evidence="12 13">RNA polymerase that catalyzes the synthesis of short RNA molecules used as primers for DNA polymerase during DNA replication.</text>
</comment>
<dbReference type="SUPFAM" id="SSF56731">
    <property type="entry name" value="DNA primase core"/>
    <property type="match status" value="1"/>
</dbReference>
<dbReference type="InterPro" id="IPR006171">
    <property type="entry name" value="TOPRIM_dom"/>
</dbReference>
<dbReference type="GO" id="GO:0000428">
    <property type="term" value="C:DNA-directed RNA polymerase complex"/>
    <property type="evidence" value="ECO:0007669"/>
    <property type="project" value="UniProtKB-KW"/>
</dbReference>
<keyword evidence="17" id="KW-1185">Reference proteome</keyword>
<dbReference type="SMART" id="SM00400">
    <property type="entry name" value="ZnF_CHCC"/>
    <property type="match status" value="1"/>
</dbReference>
<dbReference type="InterPro" id="IPR016136">
    <property type="entry name" value="DNA_helicase_N/primase_C"/>
</dbReference>
<reference evidence="16 17" key="1">
    <citation type="journal article" date="2014" name="Genome Announc.">
        <title>Genome Sequence and Methylome of Soil Bacterium Gemmatirosa kalamazoonensis KBS708T, a Member of the Rarely Cultivated Gemmatimonadetes Phylum.</title>
        <authorList>
            <person name="Debruyn J.M."/>
            <person name="Radosevich M."/>
            <person name="Wommack K.E."/>
            <person name="Polson S.W."/>
            <person name="Hauser L.J."/>
            <person name="Fawaz M.N."/>
            <person name="Korlach J."/>
            <person name="Tsai Y.C."/>
        </authorList>
    </citation>
    <scope>NUCLEOTIDE SEQUENCE [LARGE SCALE GENOMIC DNA]</scope>
    <source>
        <strain evidence="16 17">KBS708</strain>
    </source>
</reference>
<evidence type="ECO:0000256" key="2">
    <source>
        <dbReference type="ARBA" id="ARBA00022515"/>
    </source>
</evidence>
<keyword evidence="4 12" id="KW-0548">Nucleotidyltransferase</keyword>
<dbReference type="SMART" id="SM00493">
    <property type="entry name" value="TOPRIM"/>
    <property type="match status" value="1"/>
</dbReference>
<dbReference type="Gene3D" id="3.40.1360.10">
    <property type="match status" value="1"/>
</dbReference>
<dbReference type="Pfam" id="PF01807">
    <property type="entry name" value="Zn_ribbon_DnaG"/>
    <property type="match status" value="1"/>
</dbReference>
<dbReference type="Gene3D" id="3.90.580.10">
    <property type="entry name" value="Zinc finger, CHC2-type domain"/>
    <property type="match status" value="1"/>
</dbReference>
<dbReference type="InterPro" id="IPR002694">
    <property type="entry name" value="Znf_CHC2"/>
</dbReference>
<dbReference type="HAMAP" id="MF_00974">
    <property type="entry name" value="DNA_primase_DnaG"/>
    <property type="match status" value="1"/>
</dbReference>
<evidence type="ECO:0000256" key="13">
    <source>
        <dbReference type="PIRNR" id="PIRNR002811"/>
    </source>
</evidence>
<organism evidence="16 17">
    <name type="scientific">Gemmatirosa kalamazoonensis</name>
    <dbReference type="NCBI Taxonomy" id="861299"/>
    <lineage>
        <taxon>Bacteria</taxon>
        <taxon>Pseudomonadati</taxon>
        <taxon>Gemmatimonadota</taxon>
        <taxon>Gemmatimonadia</taxon>
        <taxon>Gemmatimonadales</taxon>
        <taxon>Gemmatimonadaceae</taxon>
        <taxon>Gemmatirosa</taxon>
    </lineage>
</organism>
<evidence type="ECO:0000256" key="11">
    <source>
        <dbReference type="ARBA" id="ARBA00023163"/>
    </source>
</evidence>
<dbReference type="EMBL" id="CP007128">
    <property type="protein sequence ID" value="AHG90999.1"/>
    <property type="molecule type" value="Genomic_DNA"/>
</dbReference>
<feature type="zinc finger region" description="CHC2-type" evidence="12 14">
    <location>
        <begin position="37"/>
        <end position="61"/>
    </location>
</feature>
<evidence type="ECO:0000256" key="1">
    <source>
        <dbReference type="ARBA" id="ARBA00022478"/>
    </source>
</evidence>